<dbReference type="PROSITE" id="PS50943">
    <property type="entry name" value="HTH_CROC1"/>
    <property type="match status" value="2"/>
</dbReference>
<feature type="domain" description="HTH cro/C1-type" evidence="2">
    <location>
        <begin position="50"/>
        <end position="93"/>
    </location>
</feature>
<sequence>MAESLGVHETTIYNWETHRRSPSLRFLPRIVEFLGYVPCDSRSGTLGKRIVASRRLLGLTQKELARRLGVDPSTLGRWERDEARPSKELSARLDGFVTSLPLDVERPEE</sequence>
<proteinExistence type="predicted"/>
<dbReference type="GO" id="GO:0003677">
    <property type="term" value="F:DNA binding"/>
    <property type="evidence" value="ECO:0007669"/>
    <property type="project" value="UniProtKB-KW"/>
</dbReference>
<dbReference type="EMBL" id="BARS01017995">
    <property type="protein sequence ID" value="GAF89587.1"/>
    <property type="molecule type" value="Genomic_DNA"/>
</dbReference>
<dbReference type="PANTHER" id="PTHR46558:SF13">
    <property type="entry name" value="HTH-TYPE TRANSCRIPTIONAL REGULATOR IMMR"/>
    <property type="match status" value="1"/>
</dbReference>
<dbReference type="Gene3D" id="1.10.260.40">
    <property type="entry name" value="lambda repressor-like DNA-binding domains"/>
    <property type="match status" value="2"/>
</dbReference>
<evidence type="ECO:0000259" key="2">
    <source>
        <dbReference type="PROSITE" id="PS50943"/>
    </source>
</evidence>
<feature type="domain" description="HTH cro/C1-type" evidence="2">
    <location>
        <begin position="1"/>
        <end position="41"/>
    </location>
</feature>
<evidence type="ECO:0000256" key="1">
    <source>
        <dbReference type="ARBA" id="ARBA00023125"/>
    </source>
</evidence>
<dbReference type="CDD" id="cd00093">
    <property type="entry name" value="HTH_XRE"/>
    <property type="match status" value="2"/>
</dbReference>
<dbReference type="InterPro" id="IPR010982">
    <property type="entry name" value="Lambda_DNA-bd_dom_sf"/>
</dbReference>
<comment type="caution">
    <text evidence="3">The sequence shown here is derived from an EMBL/GenBank/DDBJ whole genome shotgun (WGS) entry which is preliminary data.</text>
</comment>
<dbReference type="AlphaFoldDB" id="X0TN77"/>
<dbReference type="SUPFAM" id="SSF47413">
    <property type="entry name" value="lambda repressor-like DNA-binding domains"/>
    <property type="match status" value="2"/>
</dbReference>
<gene>
    <name evidence="3" type="ORF">S01H1_29364</name>
</gene>
<dbReference type="Pfam" id="PF01381">
    <property type="entry name" value="HTH_3"/>
    <property type="match status" value="2"/>
</dbReference>
<protein>
    <recommendedName>
        <fullName evidence="2">HTH cro/C1-type domain-containing protein</fullName>
    </recommendedName>
</protein>
<dbReference type="SMART" id="SM00530">
    <property type="entry name" value="HTH_XRE"/>
    <property type="match status" value="2"/>
</dbReference>
<name>X0TN77_9ZZZZ</name>
<dbReference type="PANTHER" id="PTHR46558">
    <property type="entry name" value="TRACRIPTIONAL REGULATORY PROTEIN-RELATED-RELATED"/>
    <property type="match status" value="1"/>
</dbReference>
<reference evidence="3" key="1">
    <citation type="journal article" date="2014" name="Front. Microbiol.">
        <title>High frequency of phylogenetically diverse reductive dehalogenase-homologous genes in deep subseafloor sedimentary metagenomes.</title>
        <authorList>
            <person name="Kawai M."/>
            <person name="Futagami T."/>
            <person name="Toyoda A."/>
            <person name="Takaki Y."/>
            <person name="Nishi S."/>
            <person name="Hori S."/>
            <person name="Arai W."/>
            <person name="Tsubouchi T."/>
            <person name="Morono Y."/>
            <person name="Uchiyama I."/>
            <person name="Ito T."/>
            <person name="Fujiyama A."/>
            <person name="Inagaki F."/>
            <person name="Takami H."/>
        </authorList>
    </citation>
    <scope>NUCLEOTIDE SEQUENCE</scope>
    <source>
        <strain evidence="3">Expedition CK06-06</strain>
    </source>
</reference>
<dbReference type="InterPro" id="IPR001387">
    <property type="entry name" value="Cro/C1-type_HTH"/>
</dbReference>
<accession>X0TN77</accession>
<evidence type="ECO:0000313" key="3">
    <source>
        <dbReference type="EMBL" id="GAF89587.1"/>
    </source>
</evidence>
<organism evidence="3">
    <name type="scientific">marine sediment metagenome</name>
    <dbReference type="NCBI Taxonomy" id="412755"/>
    <lineage>
        <taxon>unclassified sequences</taxon>
        <taxon>metagenomes</taxon>
        <taxon>ecological metagenomes</taxon>
    </lineage>
</organism>
<keyword evidence="1" id="KW-0238">DNA-binding</keyword>